<reference evidence="1 2" key="1">
    <citation type="submission" date="2017-03" db="EMBL/GenBank/DDBJ databases">
        <authorList>
            <person name="Afonso C.L."/>
            <person name="Miller P.J."/>
            <person name="Scott M.A."/>
            <person name="Spackman E."/>
            <person name="Goraichik I."/>
            <person name="Dimitrov K.M."/>
            <person name="Suarez D.L."/>
            <person name="Swayne D.E."/>
        </authorList>
    </citation>
    <scope>NUCLEOTIDE SEQUENCE [LARGE SCALE GENOMIC DNA]</scope>
    <source>
        <strain evidence="1 2">CECT 7691</strain>
    </source>
</reference>
<dbReference type="InParanoid" id="A0A1Y5TZ68"/>
<name>A0A1Y5TZ68_9PROT</name>
<dbReference type="Proteomes" id="UP000193200">
    <property type="component" value="Unassembled WGS sequence"/>
</dbReference>
<organism evidence="1 2">
    <name type="scientific">Oceanibacterium hippocampi</name>
    <dbReference type="NCBI Taxonomy" id="745714"/>
    <lineage>
        <taxon>Bacteria</taxon>
        <taxon>Pseudomonadati</taxon>
        <taxon>Pseudomonadota</taxon>
        <taxon>Alphaproteobacteria</taxon>
        <taxon>Sneathiellales</taxon>
        <taxon>Sneathiellaceae</taxon>
        <taxon>Oceanibacterium</taxon>
    </lineage>
</organism>
<dbReference type="AlphaFoldDB" id="A0A1Y5TZ68"/>
<accession>A0A1Y5TZ68</accession>
<dbReference type="EMBL" id="FWFR01000007">
    <property type="protein sequence ID" value="SLN77373.1"/>
    <property type="molecule type" value="Genomic_DNA"/>
</dbReference>
<evidence type="ECO:0000313" key="1">
    <source>
        <dbReference type="EMBL" id="SLN77373.1"/>
    </source>
</evidence>
<keyword evidence="2" id="KW-1185">Reference proteome</keyword>
<evidence type="ECO:0000313" key="2">
    <source>
        <dbReference type="Proteomes" id="UP000193200"/>
    </source>
</evidence>
<protein>
    <submittedName>
        <fullName evidence="1">Uncharacterized protein</fullName>
    </submittedName>
</protein>
<proteinExistence type="predicted"/>
<gene>
    <name evidence="1" type="ORF">OCH7691_04391</name>
</gene>
<sequence>MLARAVPLRVIEERFPGCFSLAALSRHRARHMPPAIKAALIADRRPSDLDLEKLRRDEGEGLLQSLVAYRGHMVAIVNQCTDDGDYRLAAVFYDKLMRAWELEAKFLGELQTAAQHIHQSLIIAPEYLELRVNLVRALEPYPEARQAVANLLTQAEDAAQRGVIDACE</sequence>